<dbReference type="AlphaFoldDB" id="A0A934P9Y6"/>
<evidence type="ECO:0000259" key="1">
    <source>
        <dbReference type="Pfam" id="PF19804"/>
    </source>
</evidence>
<reference evidence="2 3" key="1">
    <citation type="journal article" date="2021" name="Int. J. Syst. Evol. Microbiol.">
        <title>Streptococcus vicugnae sp. nov., isolated from faeces of alpacas (Vicugna pacos) and cattle (Bos taurus), Streptococcus zalophi sp. nov., and Streptococcus pacificus sp. nov., isolated from respiratory tract of California sea lions (Zalophus californianus).</title>
        <authorList>
            <person name="Volokhov D.V."/>
            <person name="Zagorodnyaya T.A."/>
            <person name="Shen Z."/>
            <person name="Blom J."/>
            <person name="Furtak V.A."/>
            <person name="Eisenberg T."/>
            <person name="Fan P."/>
            <person name="Jeong K.C."/>
            <person name="Gao Y."/>
            <person name="Zhang S."/>
            <person name="Amselle M."/>
        </authorList>
    </citation>
    <scope>NUCLEOTIDE SEQUENCE [LARGE SCALE GENOMIC DNA]</scope>
    <source>
        <strain evidence="3">CSL7508-lung</strain>
    </source>
</reference>
<proteinExistence type="predicted"/>
<name>A0A934P9Y6_9STRE</name>
<gene>
    <name evidence="2" type="ORF">JHK64_03920</name>
</gene>
<sequence length="331" mass="36825">MAYSTLDGDVTATFETKWEQTDGMSKSETPMTKSDGYLGFTTIVEYKSKTDIKITMTDGNPSHQMTFTKKEPSELEKYDVVLQGDLTPFEGHFSTDAFNRIVADSGFTYGGYTPEDYFSDRTTVFPTIKKDGYWNGILSHGNFAISPSNLPTKRDGYYVVHLYGTNTGANNTEMTLLLVPPKIKGPDGIVSQERRAFMEGVDGSIRLLEYLEKDWWKAYQSQEKDLDIEAINNGDFSSLVGTWKDGKGNILVIYEDGSTNGSGQLYSVQNSGEISKVPYVSISYGYTGAALGLYKIGFNNPEGDQSDTSRPRLIIAQQGGNYSADSYYYRQ</sequence>
<evidence type="ECO:0000313" key="3">
    <source>
        <dbReference type="Proteomes" id="UP000644875"/>
    </source>
</evidence>
<dbReference type="EMBL" id="JAENBP010000004">
    <property type="protein sequence ID" value="MBJ8349780.1"/>
    <property type="molecule type" value="Genomic_DNA"/>
</dbReference>
<feature type="domain" description="DUF6287" evidence="1">
    <location>
        <begin position="225"/>
        <end position="257"/>
    </location>
</feature>
<dbReference type="Proteomes" id="UP000644875">
    <property type="component" value="Unassembled WGS sequence"/>
</dbReference>
<keyword evidence="3" id="KW-1185">Reference proteome</keyword>
<dbReference type="Pfam" id="PF19804">
    <property type="entry name" value="DUF6287"/>
    <property type="match status" value="1"/>
</dbReference>
<comment type="caution">
    <text evidence="2">The sequence shown here is derived from an EMBL/GenBank/DDBJ whole genome shotgun (WGS) entry which is preliminary data.</text>
</comment>
<accession>A0A934P9Y6</accession>
<evidence type="ECO:0000313" key="2">
    <source>
        <dbReference type="EMBL" id="MBJ8349780.1"/>
    </source>
</evidence>
<protein>
    <recommendedName>
        <fullName evidence="1">DUF6287 domain-containing protein</fullName>
    </recommendedName>
</protein>
<dbReference type="InterPro" id="IPR046254">
    <property type="entry name" value="DUF6287"/>
</dbReference>
<organism evidence="2 3">
    <name type="scientific">Streptococcus zalophi</name>
    <dbReference type="NCBI Taxonomy" id="640031"/>
    <lineage>
        <taxon>Bacteria</taxon>
        <taxon>Bacillati</taxon>
        <taxon>Bacillota</taxon>
        <taxon>Bacilli</taxon>
        <taxon>Lactobacillales</taxon>
        <taxon>Streptococcaceae</taxon>
        <taxon>Streptococcus</taxon>
    </lineage>
</organism>